<dbReference type="EMBL" id="PKUS01000002">
    <property type="protein sequence ID" value="PLW70493.1"/>
    <property type="molecule type" value="Genomic_DNA"/>
</dbReference>
<accession>A0A2N5X7M7</accession>
<feature type="domain" description="DUF1731" evidence="3">
    <location>
        <begin position="253"/>
        <end position="300"/>
    </location>
</feature>
<keyword evidence="5" id="KW-1185">Reference proteome</keyword>
<dbReference type="Pfam" id="PF08338">
    <property type="entry name" value="DUF1731"/>
    <property type="match status" value="1"/>
</dbReference>
<gene>
    <name evidence="4" type="ORF">C0039_02930</name>
</gene>
<dbReference type="InterPro" id="IPR013549">
    <property type="entry name" value="DUF1731"/>
</dbReference>
<dbReference type="NCBIfam" id="TIGR01777">
    <property type="entry name" value="yfcH"/>
    <property type="match status" value="1"/>
</dbReference>
<evidence type="ECO:0000259" key="3">
    <source>
        <dbReference type="Pfam" id="PF08338"/>
    </source>
</evidence>
<evidence type="ECO:0000259" key="2">
    <source>
        <dbReference type="Pfam" id="PF01370"/>
    </source>
</evidence>
<evidence type="ECO:0000256" key="1">
    <source>
        <dbReference type="ARBA" id="ARBA00009353"/>
    </source>
</evidence>
<dbReference type="SUPFAM" id="SSF51735">
    <property type="entry name" value="NAD(P)-binding Rossmann-fold domains"/>
    <property type="match status" value="1"/>
</dbReference>
<dbReference type="PANTHER" id="PTHR11092">
    <property type="entry name" value="SUGAR NUCLEOTIDE EPIMERASE RELATED"/>
    <property type="match status" value="1"/>
</dbReference>
<comment type="similarity">
    <text evidence="1">Belongs to the NAD(P)-dependent epimerase/dehydratase family. SDR39U1 subfamily.</text>
</comment>
<protein>
    <submittedName>
        <fullName evidence="4">TIGR01777 family protein</fullName>
    </submittedName>
</protein>
<sequence length="302" mass="32027">MNAVPLPGSVLVTGGTGFIGGHLIAALSARGVAVTVLSRSPREQHAGVTYIQSLDDFQAPEGRSAVVNLAGEPLNSGRWNASRKALFRDSRVNMTRDVVAWCNAQRYTPETLVSGSAIGWYGHRGDEILTEVSAGASGYSHQLCSDWEDAARAGLADNTRLCLLRTGVVLGADGGPLPEMLGPAKAGLGGPLGGGAQWWSWIHVTDLVSMMLWLLENPSCSGVFNGTAPNPLRQGEFARVLGKVLQRPAFIPLPAPVARLMLGEFAEEILLKGQRVEPARVLAHGFQFEFPSLAPALTDLLG</sequence>
<dbReference type="AlphaFoldDB" id="A0A2N5X7M7"/>
<dbReference type="InterPro" id="IPR010099">
    <property type="entry name" value="SDR39U1"/>
</dbReference>
<reference evidence="4 5" key="1">
    <citation type="submission" date="2018-01" db="EMBL/GenBank/DDBJ databases">
        <title>The draft genome sequence of Halioglobus lutimaris HF004.</title>
        <authorList>
            <person name="Du Z.-J."/>
            <person name="Shi M.-J."/>
        </authorList>
    </citation>
    <scope>NUCLEOTIDE SEQUENCE [LARGE SCALE GENOMIC DNA]</scope>
    <source>
        <strain evidence="4 5">HF004</strain>
    </source>
</reference>
<evidence type="ECO:0000313" key="5">
    <source>
        <dbReference type="Proteomes" id="UP000235005"/>
    </source>
</evidence>
<name>A0A2N5X7M7_9GAMM</name>
<dbReference type="InterPro" id="IPR001509">
    <property type="entry name" value="Epimerase_deHydtase"/>
</dbReference>
<dbReference type="PANTHER" id="PTHR11092:SF0">
    <property type="entry name" value="EPIMERASE FAMILY PROTEIN SDR39U1"/>
    <property type="match status" value="1"/>
</dbReference>
<dbReference type="Pfam" id="PF01370">
    <property type="entry name" value="Epimerase"/>
    <property type="match status" value="1"/>
</dbReference>
<dbReference type="InterPro" id="IPR036291">
    <property type="entry name" value="NAD(P)-bd_dom_sf"/>
</dbReference>
<proteinExistence type="inferred from homology"/>
<dbReference type="Gene3D" id="3.40.50.720">
    <property type="entry name" value="NAD(P)-binding Rossmann-like Domain"/>
    <property type="match status" value="1"/>
</dbReference>
<organism evidence="4 5">
    <name type="scientific">Pseudohalioglobus lutimaris</name>
    <dbReference type="NCBI Taxonomy" id="1737061"/>
    <lineage>
        <taxon>Bacteria</taxon>
        <taxon>Pseudomonadati</taxon>
        <taxon>Pseudomonadota</taxon>
        <taxon>Gammaproteobacteria</taxon>
        <taxon>Cellvibrionales</taxon>
        <taxon>Halieaceae</taxon>
        <taxon>Pseudohalioglobus</taxon>
    </lineage>
</organism>
<dbReference type="OrthoDB" id="9801773at2"/>
<comment type="caution">
    <text evidence="4">The sequence shown here is derived from an EMBL/GenBank/DDBJ whole genome shotgun (WGS) entry which is preliminary data.</text>
</comment>
<evidence type="ECO:0000313" key="4">
    <source>
        <dbReference type="EMBL" id="PLW70493.1"/>
    </source>
</evidence>
<feature type="domain" description="NAD-dependent epimerase/dehydratase" evidence="2">
    <location>
        <begin position="10"/>
        <end position="219"/>
    </location>
</feature>
<dbReference type="Proteomes" id="UP000235005">
    <property type="component" value="Unassembled WGS sequence"/>
</dbReference>